<dbReference type="PANTHER" id="PTHR42996:SF1">
    <property type="entry name" value="PHOSPHATE-BINDING PROTEIN PSTS"/>
    <property type="match status" value="1"/>
</dbReference>
<evidence type="ECO:0000256" key="1">
    <source>
        <dbReference type="ARBA" id="ARBA00008725"/>
    </source>
</evidence>
<feature type="domain" description="PBP" evidence="4">
    <location>
        <begin position="82"/>
        <end position="374"/>
    </location>
</feature>
<dbReference type="OrthoDB" id="9801510at2"/>
<dbReference type="RefSeq" id="WP_101715385.1">
    <property type="nucleotide sequence ID" value="NZ_CP026100.1"/>
</dbReference>
<dbReference type="AlphaFoldDB" id="A0A2N5CM03"/>
<feature type="signal peptide" evidence="3">
    <location>
        <begin position="1"/>
        <end position="27"/>
    </location>
</feature>
<dbReference type="KEGG" id="cfh:C1707_18885"/>
<name>A0A2N5CM03_9CAUL</name>
<dbReference type="Proteomes" id="UP000234483">
    <property type="component" value="Unassembled WGS sequence"/>
</dbReference>
<dbReference type="PROSITE" id="PS51257">
    <property type="entry name" value="PROKAR_LIPOPROTEIN"/>
    <property type="match status" value="1"/>
</dbReference>
<gene>
    <name evidence="5" type="ORF">C1707_18885</name>
    <name evidence="6" type="ORF">CFHF_23670</name>
</gene>
<dbReference type="EMBL" id="PJRQ01000048">
    <property type="protein sequence ID" value="PLR06914.1"/>
    <property type="molecule type" value="Genomic_DNA"/>
</dbReference>
<dbReference type="SUPFAM" id="SSF53850">
    <property type="entry name" value="Periplasmic binding protein-like II"/>
    <property type="match status" value="1"/>
</dbReference>
<evidence type="ECO:0000313" key="7">
    <source>
        <dbReference type="Proteomes" id="UP000234483"/>
    </source>
</evidence>
<keyword evidence="3" id="KW-0732">Signal</keyword>
<comment type="similarity">
    <text evidence="1">Belongs to the PstS family.</text>
</comment>
<dbReference type="InterPro" id="IPR050962">
    <property type="entry name" value="Phosphate-bind_PstS"/>
</dbReference>
<accession>A0A2N5CM03</accession>
<organism evidence="6 7">
    <name type="scientific">Caulobacter flavus</name>
    <dbReference type="NCBI Taxonomy" id="1679497"/>
    <lineage>
        <taxon>Bacteria</taxon>
        <taxon>Pseudomonadati</taxon>
        <taxon>Pseudomonadota</taxon>
        <taxon>Alphaproteobacteria</taxon>
        <taxon>Caulobacterales</taxon>
        <taxon>Caulobacteraceae</taxon>
        <taxon>Caulobacter</taxon>
    </lineage>
</organism>
<evidence type="ECO:0000313" key="5">
    <source>
        <dbReference type="EMBL" id="AYV48162.1"/>
    </source>
</evidence>
<evidence type="ECO:0000259" key="4">
    <source>
        <dbReference type="Pfam" id="PF12849"/>
    </source>
</evidence>
<evidence type="ECO:0000313" key="8">
    <source>
        <dbReference type="Proteomes" id="UP000281192"/>
    </source>
</evidence>
<dbReference type="InterPro" id="IPR024370">
    <property type="entry name" value="PBP_domain"/>
</dbReference>
<evidence type="ECO:0000256" key="2">
    <source>
        <dbReference type="SAM" id="MobiDB-lite"/>
    </source>
</evidence>
<reference evidence="5 8" key="2">
    <citation type="submission" date="2018-01" db="EMBL/GenBank/DDBJ databases">
        <title>Complete genome sequence of Caulobacter flavus RHGG3.</title>
        <authorList>
            <person name="Yang E."/>
        </authorList>
    </citation>
    <scope>NUCLEOTIDE SEQUENCE [LARGE SCALE GENOMIC DNA]</scope>
    <source>
        <strain evidence="5 8">RHGG3</strain>
    </source>
</reference>
<evidence type="ECO:0000256" key="3">
    <source>
        <dbReference type="SAM" id="SignalP"/>
    </source>
</evidence>
<dbReference type="Pfam" id="PF12849">
    <property type="entry name" value="PBP_like_2"/>
    <property type="match status" value="1"/>
</dbReference>
<dbReference type="EMBL" id="CP026100">
    <property type="protein sequence ID" value="AYV48162.1"/>
    <property type="molecule type" value="Genomic_DNA"/>
</dbReference>
<proteinExistence type="inferred from homology"/>
<feature type="chain" id="PRO_5043724978" description="PBP domain-containing protein" evidence="3">
    <location>
        <begin position="28"/>
        <end position="535"/>
    </location>
</feature>
<dbReference type="PANTHER" id="PTHR42996">
    <property type="entry name" value="PHOSPHATE-BINDING PROTEIN PSTS"/>
    <property type="match status" value="1"/>
</dbReference>
<evidence type="ECO:0000313" key="6">
    <source>
        <dbReference type="EMBL" id="PLR06914.1"/>
    </source>
</evidence>
<dbReference type="Proteomes" id="UP000281192">
    <property type="component" value="Chromosome"/>
</dbReference>
<protein>
    <recommendedName>
        <fullName evidence="4">PBP domain-containing protein</fullName>
    </recommendedName>
</protein>
<sequence>MSKLKLRAIAGVSAIAACAAFAGAAHAQVNGGGSSLIAPYWRQAADCYGTHETLLVKAVPTSTLPTTQFCTGGSLTSNTVRYISTGSGTGIAGIYSHDASKYGDIDLATAGDQFWPRVHYGLSETSLSASDVNVYNNGGTVQGVTVAASPTAGQYPLPKPLYGALVQFPVAIAPVAVAFDPVYKKVRNADGSVTSVSFNLVGGELKLDAATYCKIFNGQITDWSDSALTALNGGTSLTGGVSVPLQIVGRSESSGTTGLFTRHLAAVCGSLSGNAFADGASTLPASIQGGTYNKSTNVVTGEVSGKFTRAEGSDGVAKYLAFTAQPGSNAGDQVVQARIGYVGADYTLPFSTNTGNNYGLASASLQNALGAYVKPQPAAATAAFGALAPPQSNATGGYSATNTANGLRANPQDWVQSSSKTSPLANPNVAGSYPIIGTVNWISYTCYADSASLGTLTSSSNTGILNQLDTALIADPSTGLLANAGLAALPSNWATAIRATFLVPTTATRPLNLYLDVAGTTTGNTTCGAGTIVGA</sequence>
<keyword evidence="8" id="KW-1185">Reference proteome</keyword>
<feature type="region of interest" description="Disordered" evidence="2">
    <location>
        <begin position="397"/>
        <end position="423"/>
    </location>
</feature>
<reference evidence="6 7" key="1">
    <citation type="submission" date="2017-12" db="EMBL/GenBank/DDBJ databases">
        <title>The genome sequence of Caulobacter flavus CGMCC1 15093.</title>
        <authorList>
            <person name="Gao J."/>
            <person name="Mao X."/>
            <person name="Sun J."/>
        </authorList>
    </citation>
    <scope>NUCLEOTIDE SEQUENCE [LARGE SCALE GENOMIC DNA]</scope>
    <source>
        <strain evidence="6 7">CGMCC1 15093</strain>
    </source>
</reference>
<dbReference type="Gene3D" id="3.40.190.10">
    <property type="entry name" value="Periplasmic binding protein-like II"/>
    <property type="match status" value="2"/>
</dbReference>
<feature type="compositionally biased region" description="Polar residues" evidence="2">
    <location>
        <begin position="413"/>
        <end position="423"/>
    </location>
</feature>